<evidence type="ECO:0000313" key="2">
    <source>
        <dbReference type="Proteomes" id="UP000215002"/>
    </source>
</evidence>
<accession>A0A223NSQ7</accession>
<protein>
    <submittedName>
        <fullName evidence="1">Uncharacterized protein</fullName>
    </submittedName>
</protein>
<evidence type="ECO:0000313" key="1">
    <source>
        <dbReference type="EMBL" id="ASU32704.1"/>
    </source>
</evidence>
<sequence length="48" mass="5384">MLSNHRNSSLGFDAVLLNGGIFSDIASDFVNKNMKNADYQKVKYLSFI</sequence>
<keyword evidence="2" id="KW-1185">Reference proteome</keyword>
<dbReference type="EMBL" id="CP022743">
    <property type="protein sequence ID" value="ASU32704.1"/>
    <property type="molecule type" value="Genomic_DNA"/>
</dbReference>
<dbReference type="Proteomes" id="UP000215002">
    <property type="component" value="Chromosome"/>
</dbReference>
<dbReference type="AlphaFoldDB" id="A0A223NSQ7"/>
<organism evidence="1 2">
    <name type="scientific">Mucilaginibacter xinganensis</name>
    <dbReference type="NCBI Taxonomy" id="1234841"/>
    <lineage>
        <taxon>Bacteria</taxon>
        <taxon>Pseudomonadati</taxon>
        <taxon>Bacteroidota</taxon>
        <taxon>Sphingobacteriia</taxon>
        <taxon>Sphingobacteriales</taxon>
        <taxon>Sphingobacteriaceae</taxon>
        <taxon>Mucilaginibacter</taxon>
    </lineage>
</organism>
<proteinExistence type="predicted"/>
<reference evidence="1 2" key="1">
    <citation type="submission" date="2017-08" db="EMBL/GenBank/DDBJ databases">
        <title>Complete genome sequence of Mucilaginibacter sp. strain BJC16-A31.</title>
        <authorList>
            <consortium name="Henan University of Science and Technology"/>
            <person name="You X."/>
        </authorList>
    </citation>
    <scope>NUCLEOTIDE SEQUENCE [LARGE SCALE GENOMIC DNA]</scope>
    <source>
        <strain evidence="1 2">BJC16-A31</strain>
    </source>
</reference>
<dbReference type="KEGG" id="muc:MuYL_0804"/>
<gene>
    <name evidence="1" type="ORF">MuYL_0804</name>
</gene>
<name>A0A223NSQ7_9SPHI</name>